<evidence type="ECO:0000313" key="1">
    <source>
        <dbReference type="EMBL" id="KAI8037609.1"/>
    </source>
</evidence>
<dbReference type="AlphaFoldDB" id="A0A9Q0BN66"/>
<proteinExistence type="predicted"/>
<reference evidence="1" key="1">
    <citation type="journal article" date="2023" name="Genome Biol. Evol.">
        <title>Long-read-based Genome Assembly of Drosophila gunungcola Reveals Fewer Chemosensory Genes in Flower-breeding Species.</title>
        <authorList>
            <person name="Negi A."/>
            <person name="Liao B.Y."/>
            <person name="Yeh S.D."/>
        </authorList>
    </citation>
    <scope>NUCLEOTIDE SEQUENCE</scope>
    <source>
        <strain evidence="1">Sukarami</strain>
    </source>
</reference>
<keyword evidence="2" id="KW-1185">Reference proteome</keyword>
<name>A0A9Q0BN66_9MUSC</name>
<sequence>MKRRALSAKSTATSRLASLSASTLAAAARSVLAAAVAVVSRRRPSLASLYYRSIVARFSISIRNCLLLKNV</sequence>
<dbReference type="Proteomes" id="UP001059596">
    <property type="component" value="Unassembled WGS sequence"/>
</dbReference>
<gene>
    <name evidence="1" type="ORF">M5D96_009770</name>
</gene>
<protein>
    <submittedName>
        <fullName evidence="1">Uncharacterized protein</fullName>
    </submittedName>
</protein>
<evidence type="ECO:0000313" key="2">
    <source>
        <dbReference type="Proteomes" id="UP001059596"/>
    </source>
</evidence>
<comment type="caution">
    <text evidence="1">The sequence shown here is derived from an EMBL/GenBank/DDBJ whole genome shotgun (WGS) entry which is preliminary data.</text>
</comment>
<accession>A0A9Q0BN66</accession>
<dbReference type="EMBL" id="JAMKOV010000012">
    <property type="protein sequence ID" value="KAI8037609.1"/>
    <property type="molecule type" value="Genomic_DNA"/>
</dbReference>
<organism evidence="1 2">
    <name type="scientific">Drosophila gunungcola</name>
    <name type="common">fruit fly</name>
    <dbReference type="NCBI Taxonomy" id="103775"/>
    <lineage>
        <taxon>Eukaryota</taxon>
        <taxon>Metazoa</taxon>
        <taxon>Ecdysozoa</taxon>
        <taxon>Arthropoda</taxon>
        <taxon>Hexapoda</taxon>
        <taxon>Insecta</taxon>
        <taxon>Pterygota</taxon>
        <taxon>Neoptera</taxon>
        <taxon>Endopterygota</taxon>
        <taxon>Diptera</taxon>
        <taxon>Brachycera</taxon>
        <taxon>Muscomorpha</taxon>
        <taxon>Ephydroidea</taxon>
        <taxon>Drosophilidae</taxon>
        <taxon>Drosophila</taxon>
        <taxon>Sophophora</taxon>
    </lineage>
</organism>